<dbReference type="Proteomes" id="UP000028863">
    <property type="component" value="Unassembled WGS sequence"/>
</dbReference>
<name>W9BF09_9BACI</name>
<evidence type="ECO:0000313" key="3">
    <source>
        <dbReference type="Proteomes" id="UP000028863"/>
    </source>
</evidence>
<reference evidence="2 4" key="4">
    <citation type="journal article" date="2016" name="Genome Announc.">
        <title>Draft Genome Sequence of Oceanobacillus picturae Heshi-B3, Isolated from Fermented Rice Bran in a Traditional Japanese Seafood Dish.</title>
        <authorList>
            <person name="Akuzawa S."/>
            <person name="Nagaoka J."/>
            <person name="Kanekatsu M."/>
            <person name="Kanesaki Y."/>
            <person name="Suzuki T."/>
        </authorList>
    </citation>
    <scope>NUCLEOTIDE SEQUENCE [LARGE SCALE GENOMIC DNA]</scope>
    <source>
        <strain evidence="2 4">Heshi-B3</strain>
    </source>
</reference>
<dbReference type="EMBL" id="CCAX010000003">
    <property type="protein sequence ID" value="CDO04890.1"/>
    <property type="molecule type" value="Genomic_DNA"/>
</dbReference>
<keyword evidence="3" id="KW-1185">Reference proteome</keyword>
<reference evidence="1 3" key="1">
    <citation type="submission" date="2014-03" db="EMBL/GenBank/DDBJ databases">
        <title>Draft genome sequencing of Oceanobacillus picturae strain S1 isolated from human gut.</title>
        <authorList>
            <person name="Croce O."/>
            <person name="Lagier J.C."/>
            <person name="Raoult D."/>
        </authorList>
    </citation>
    <scope>NUCLEOTIDE SEQUENCE [LARGE SCALE GENOMIC DNA]</scope>
    <source>
        <strain evidence="1 3">S1</strain>
    </source>
</reference>
<evidence type="ECO:0000313" key="4">
    <source>
        <dbReference type="Proteomes" id="UP000052946"/>
    </source>
</evidence>
<comment type="caution">
    <text evidence="1">The sequence shown here is derived from an EMBL/GenBank/DDBJ whole genome shotgun (WGS) entry which is preliminary data.</text>
</comment>
<dbReference type="RefSeq" id="WP_155988327.1">
    <property type="nucleotide sequence ID" value="NZ_BBXV01000023.1"/>
</dbReference>
<protein>
    <submittedName>
        <fullName evidence="2">Transposase</fullName>
    </submittedName>
</protein>
<dbReference type="STRING" id="171693.BN988_03467"/>
<sequence>MNSTVKLPGFEGFTVQHTEEIDGVYRLFVVKEIVRAACIALSPICSSTSLDSR</sequence>
<evidence type="ECO:0000313" key="1">
    <source>
        <dbReference type="EMBL" id="CDO04890.1"/>
    </source>
</evidence>
<gene>
    <name evidence="1" type="ORF">BN988_03467</name>
    <name evidence="2" type="ORF">OPHB3_2004</name>
</gene>
<accession>W9BF09</accession>
<dbReference type="EMBL" id="BBXV01000023">
    <property type="protein sequence ID" value="GAQ18065.1"/>
    <property type="molecule type" value="Genomic_DNA"/>
</dbReference>
<dbReference type="Proteomes" id="UP000052946">
    <property type="component" value="Unassembled WGS sequence"/>
</dbReference>
<organism evidence="1 3">
    <name type="scientific">Oceanobacillus picturae</name>
    <dbReference type="NCBI Taxonomy" id="171693"/>
    <lineage>
        <taxon>Bacteria</taxon>
        <taxon>Bacillati</taxon>
        <taxon>Bacillota</taxon>
        <taxon>Bacilli</taxon>
        <taxon>Bacillales</taxon>
        <taxon>Bacillaceae</taxon>
        <taxon>Oceanobacillus</taxon>
    </lineage>
</organism>
<dbReference type="AlphaFoldDB" id="W9BF09"/>
<reference evidence="1 3" key="2">
    <citation type="submission" date="2014-03" db="EMBL/GenBank/DDBJ databases">
        <authorList>
            <person name="Urmite Genomes U."/>
        </authorList>
    </citation>
    <scope>NUCLEOTIDE SEQUENCE [LARGE SCALE GENOMIC DNA]</scope>
    <source>
        <strain evidence="1 3">S1</strain>
    </source>
</reference>
<evidence type="ECO:0000313" key="2">
    <source>
        <dbReference type="EMBL" id="GAQ18065.1"/>
    </source>
</evidence>
<reference evidence="4" key="3">
    <citation type="submission" date="2015-07" db="EMBL/GenBank/DDBJ databases">
        <title>Draft Genome Sequence of Oceanobacillus picturae Heshi-B3 that Was Isolated from Fermented Rice Bran with Aging Salted Mackerel, Which Was Named Heshiko as Traditional Fermented Seafood in Japan.</title>
        <authorList>
            <person name="Akuzawa S."/>
            <person name="Nakagawa J."/>
            <person name="Kanekatsu T."/>
            <person name="Kanesaki Y."/>
            <person name="Suzuki T."/>
        </authorList>
    </citation>
    <scope>NUCLEOTIDE SEQUENCE [LARGE SCALE GENOMIC DNA]</scope>
    <source>
        <strain evidence="4">Heshi-B3</strain>
    </source>
</reference>
<proteinExistence type="predicted"/>